<dbReference type="AlphaFoldDB" id="A0A9N9KJ78"/>
<evidence type="ECO:0000313" key="1">
    <source>
        <dbReference type="EMBL" id="CAG8837987.1"/>
    </source>
</evidence>
<sequence length="86" mass="9861">NDFIDNDSMLLKDEMELSDTSELKGASEDNTREILCLIATSIQKQTTATIRNRKHEDSVNTTPFSKAIVQSTLKNLFTEKQLNWKR</sequence>
<comment type="caution">
    <text evidence="1">The sequence shown here is derived from an EMBL/GenBank/DDBJ whole genome shotgun (WGS) entry which is preliminary data.</text>
</comment>
<dbReference type="EMBL" id="CAJVQA010082890">
    <property type="protein sequence ID" value="CAG8837987.1"/>
    <property type="molecule type" value="Genomic_DNA"/>
</dbReference>
<name>A0A9N9KJ78_9GLOM</name>
<dbReference type="Proteomes" id="UP000789759">
    <property type="component" value="Unassembled WGS sequence"/>
</dbReference>
<evidence type="ECO:0000313" key="2">
    <source>
        <dbReference type="Proteomes" id="UP000789759"/>
    </source>
</evidence>
<proteinExistence type="predicted"/>
<organism evidence="1 2">
    <name type="scientific">Cetraspora pellucida</name>
    <dbReference type="NCBI Taxonomy" id="1433469"/>
    <lineage>
        <taxon>Eukaryota</taxon>
        <taxon>Fungi</taxon>
        <taxon>Fungi incertae sedis</taxon>
        <taxon>Mucoromycota</taxon>
        <taxon>Glomeromycotina</taxon>
        <taxon>Glomeromycetes</taxon>
        <taxon>Diversisporales</taxon>
        <taxon>Gigasporaceae</taxon>
        <taxon>Cetraspora</taxon>
    </lineage>
</organism>
<protein>
    <submittedName>
        <fullName evidence="1">6092_t:CDS:1</fullName>
    </submittedName>
</protein>
<keyword evidence="2" id="KW-1185">Reference proteome</keyword>
<reference evidence="1" key="1">
    <citation type="submission" date="2021-06" db="EMBL/GenBank/DDBJ databases">
        <authorList>
            <person name="Kallberg Y."/>
            <person name="Tangrot J."/>
            <person name="Rosling A."/>
        </authorList>
    </citation>
    <scope>NUCLEOTIDE SEQUENCE</scope>
    <source>
        <strain evidence="1">FL966</strain>
    </source>
</reference>
<feature type="non-terminal residue" evidence="1">
    <location>
        <position position="1"/>
    </location>
</feature>
<feature type="non-terminal residue" evidence="1">
    <location>
        <position position="86"/>
    </location>
</feature>
<gene>
    <name evidence="1" type="ORF">CPELLU_LOCUS21647</name>
</gene>
<accession>A0A9N9KJ78</accession>